<gene>
    <name evidence="1" type="ORF">BaRGS_00034798</name>
</gene>
<keyword evidence="2" id="KW-1185">Reference proteome</keyword>
<comment type="caution">
    <text evidence="1">The sequence shown here is derived from an EMBL/GenBank/DDBJ whole genome shotgun (WGS) entry which is preliminary data.</text>
</comment>
<dbReference type="Gene3D" id="2.170.300.10">
    <property type="entry name" value="Tie2 ligand-binding domain superfamily"/>
    <property type="match status" value="1"/>
</dbReference>
<sequence length="87" mass="9637">HYYTSVVAYNGAMEPSGVACSDGVVLDRKCTVNWFGQNCDKQCVNCKDSGPCDRETGECRHGCSSGWTKNPTTHFCDLSENSREQYT</sequence>
<protein>
    <submittedName>
        <fullName evidence="1">Uncharacterized protein</fullName>
    </submittedName>
</protein>
<accession>A0ABD0JGP5</accession>
<evidence type="ECO:0000313" key="2">
    <source>
        <dbReference type="Proteomes" id="UP001519460"/>
    </source>
</evidence>
<dbReference type="AlphaFoldDB" id="A0ABD0JGP5"/>
<evidence type="ECO:0000313" key="1">
    <source>
        <dbReference type="EMBL" id="KAK7473969.1"/>
    </source>
</evidence>
<proteinExistence type="predicted"/>
<dbReference type="EMBL" id="JACVVK020000452">
    <property type="protein sequence ID" value="KAK7473969.1"/>
    <property type="molecule type" value="Genomic_DNA"/>
</dbReference>
<name>A0ABD0JGP5_9CAEN</name>
<feature type="non-terminal residue" evidence="1">
    <location>
        <position position="1"/>
    </location>
</feature>
<organism evidence="1 2">
    <name type="scientific">Batillaria attramentaria</name>
    <dbReference type="NCBI Taxonomy" id="370345"/>
    <lineage>
        <taxon>Eukaryota</taxon>
        <taxon>Metazoa</taxon>
        <taxon>Spiralia</taxon>
        <taxon>Lophotrochozoa</taxon>
        <taxon>Mollusca</taxon>
        <taxon>Gastropoda</taxon>
        <taxon>Caenogastropoda</taxon>
        <taxon>Sorbeoconcha</taxon>
        <taxon>Cerithioidea</taxon>
        <taxon>Batillariidae</taxon>
        <taxon>Batillaria</taxon>
    </lineage>
</organism>
<dbReference type="Proteomes" id="UP001519460">
    <property type="component" value="Unassembled WGS sequence"/>
</dbReference>
<reference evidence="1 2" key="1">
    <citation type="journal article" date="2023" name="Sci. Data">
        <title>Genome assembly of the Korean intertidal mud-creeper Batillaria attramentaria.</title>
        <authorList>
            <person name="Patra A.K."/>
            <person name="Ho P.T."/>
            <person name="Jun S."/>
            <person name="Lee S.J."/>
            <person name="Kim Y."/>
            <person name="Won Y.J."/>
        </authorList>
    </citation>
    <scope>NUCLEOTIDE SEQUENCE [LARGE SCALE GENOMIC DNA]</scope>
    <source>
        <strain evidence="1">Wonlab-2016</strain>
    </source>
</reference>